<keyword evidence="3" id="KW-0067">ATP-binding</keyword>
<dbReference type="GO" id="GO:0005524">
    <property type="term" value="F:ATP binding"/>
    <property type="evidence" value="ECO:0007669"/>
    <property type="project" value="UniProtKB-KW"/>
</dbReference>
<dbReference type="PROSITE" id="PS00211">
    <property type="entry name" value="ABC_TRANSPORTER_1"/>
    <property type="match status" value="1"/>
</dbReference>
<name>A0A5K1U461_ENTHI</name>
<dbReference type="VEuPathDB" id="AmoebaDB:KM1_319570"/>
<dbReference type="EMBL" id="BDEQ01000001">
    <property type="protein sequence ID" value="GAT97965.1"/>
    <property type="molecule type" value="Genomic_DNA"/>
</dbReference>
<dbReference type="CDD" id="cd03255">
    <property type="entry name" value="ABC_MJ0796_LolCDE_FtsE"/>
    <property type="match status" value="1"/>
</dbReference>
<dbReference type="InterPro" id="IPR017871">
    <property type="entry name" value="ABC_transporter-like_CS"/>
</dbReference>
<protein>
    <submittedName>
        <fullName evidence="5">ABC transporter putative</fullName>
    </submittedName>
</protein>
<dbReference type="Gene3D" id="3.40.50.300">
    <property type="entry name" value="P-loop containing nucleotide triphosphate hydrolases"/>
    <property type="match status" value="1"/>
</dbReference>
<evidence type="ECO:0000313" key="5">
    <source>
        <dbReference type="EMBL" id="GAT97965.1"/>
    </source>
</evidence>
<dbReference type="PANTHER" id="PTHR24220">
    <property type="entry name" value="IMPORT ATP-BINDING PROTEIN"/>
    <property type="match status" value="1"/>
</dbReference>
<evidence type="ECO:0000313" key="6">
    <source>
        <dbReference type="Proteomes" id="UP000078387"/>
    </source>
</evidence>
<organism evidence="5 6">
    <name type="scientific">Entamoeba histolytica</name>
    <dbReference type="NCBI Taxonomy" id="5759"/>
    <lineage>
        <taxon>Eukaryota</taxon>
        <taxon>Amoebozoa</taxon>
        <taxon>Evosea</taxon>
        <taxon>Archamoebae</taxon>
        <taxon>Mastigamoebida</taxon>
        <taxon>Entamoebidae</taxon>
        <taxon>Entamoeba</taxon>
    </lineage>
</organism>
<dbReference type="GO" id="GO:0022857">
    <property type="term" value="F:transmembrane transporter activity"/>
    <property type="evidence" value="ECO:0007669"/>
    <property type="project" value="TreeGrafter"/>
</dbReference>
<comment type="caution">
    <text evidence="5">The sequence shown here is derived from an EMBL/GenBank/DDBJ whole genome shotgun (WGS) entry which is preliminary data.</text>
</comment>
<dbReference type="SMART" id="SM00382">
    <property type="entry name" value="AAA"/>
    <property type="match status" value="1"/>
</dbReference>
<dbReference type="AlphaFoldDB" id="A0A5K1U461"/>
<dbReference type="VEuPathDB" id="AmoebaDB:EHI7A_012270"/>
<evidence type="ECO:0000256" key="1">
    <source>
        <dbReference type="ARBA" id="ARBA00022448"/>
    </source>
</evidence>
<dbReference type="Proteomes" id="UP000078387">
    <property type="component" value="Unassembled WGS sequence"/>
</dbReference>
<dbReference type="VEuPathDB" id="AmoebaDB:EHI8A_012010"/>
<reference evidence="5 6" key="1">
    <citation type="submission" date="2016-05" db="EMBL/GenBank/DDBJ databases">
        <title>First whole genome sequencing of Entamoeba histolytica HM1:IMSS-clone-6.</title>
        <authorList>
            <person name="Mukherjee Avik.K."/>
            <person name="Izumyama S."/>
            <person name="Nakada-Tsukui K."/>
            <person name="Nozaki T."/>
        </authorList>
    </citation>
    <scope>NUCLEOTIDE SEQUENCE [LARGE SCALE GENOMIC DNA]</scope>
    <source>
        <strain evidence="5 6">HM1:IMSS clone 6</strain>
    </source>
</reference>
<keyword evidence="2" id="KW-0547">Nucleotide-binding</keyword>
<feature type="domain" description="ABC transporter" evidence="4">
    <location>
        <begin position="70"/>
        <end position="307"/>
    </location>
</feature>
<sequence length="314" mass="35710">MQKSFKDDSNVEKSDIPLFAYKLIKETSPTFQLENLTESNPNIINSNQNKLFGEVIVSAEHLEKEYKIEGRNESVFAVRDISFGSKSEILGIRKGEFVMLRGPSGGGKTTCLNMIGLIDKPSHGKLTMFGTEINEKTKESFMANLRLEKIGFVFQTYNLLSTMSAYENVELPMKILGRLNKKQRHERTIKLLELVGLQDRMNHLPSELSGGEQQRVTIARALSNEPELLLMDEPTGDLDTKNTIEVMNLILELNQKIGTTIIMVTHNPDIECYADRIIYLQDGHIIKQVINSQQTKLDYTAFMRYISLREESQS</sequence>
<dbReference type="VEuPathDB" id="AmoebaDB:EHI5A_064320"/>
<accession>A0A5K1U461</accession>
<dbReference type="InterPro" id="IPR003593">
    <property type="entry name" value="AAA+_ATPase"/>
</dbReference>
<dbReference type="PANTHER" id="PTHR24220:SF86">
    <property type="entry name" value="ABC TRANSPORTER ABCH.1"/>
    <property type="match status" value="1"/>
</dbReference>
<keyword evidence="1" id="KW-0813">Transport</keyword>
<dbReference type="InterPro" id="IPR027417">
    <property type="entry name" value="P-loop_NTPase"/>
</dbReference>
<dbReference type="InterPro" id="IPR015854">
    <property type="entry name" value="ABC_transpr_LolD-like"/>
</dbReference>
<dbReference type="FunFam" id="3.40.50.300:FF:003035">
    <property type="entry name" value="ABC transporter AbcH.1"/>
    <property type="match status" value="1"/>
</dbReference>
<dbReference type="Pfam" id="PF00005">
    <property type="entry name" value="ABC_tran"/>
    <property type="match status" value="1"/>
</dbReference>
<dbReference type="InterPro" id="IPR017911">
    <property type="entry name" value="MacB-like_ATP-bd"/>
</dbReference>
<dbReference type="GO" id="GO:0005886">
    <property type="term" value="C:plasma membrane"/>
    <property type="evidence" value="ECO:0007669"/>
    <property type="project" value="TreeGrafter"/>
</dbReference>
<dbReference type="GO" id="GO:0016887">
    <property type="term" value="F:ATP hydrolysis activity"/>
    <property type="evidence" value="ECO:0007669"/>
    <property type="project" value="InterPro"/>
</dbReference>
<dbReference type="SUPFAM" id="SSF52540">
    <property type="entry name" value="P-loop containing nucleoside triphosphate hydrolases"/>
    <property type="match status" value="1"/>
</dbReference>
<evidence type="ECO:0000259" key="4">
    <source>
        <dbReference type="PROSITE" id="PS50893"/>
    </source>
</evidence>
<dbReference type="OMA" id="MGENEVY"/>
<gene>
    <name evidence="5" type="ORF">CL6EHI_114390</name>
</gene>
<evidence type="ECO:0000256" key="2">
    <source>
        <dbReference type="ARBA" id="ARBA00022741"/>
    </source>
</evidence>
<dbReference type="InterPro" id="IPR003439">
    <property type="entry name" value="ABC_transporter-like_ATP-bd"/>
</dbReference>
<dbReference type="VEuPathDB" id="AmoebaDB:EHI_114390"/>
<proteinExistence type="predicted"/>
<evidence type="ECO:0000256" key="3">
    <source>
        <dbReference type="ARBA" id="ARBA00022840"/>
    </source>
</evidence>
<dbReference type="PROSITE" id="PS50893">
    <property type="entry name" value="ABC_TRANSPORTER_2"/>
    <property type="match status" value="1"/>
</dbReference>